<organism evidence="7 8">
    <name type="scientific">Selenomonas timonae</name>
    <dbReference type="NCBI Taxonomy" id="2754044"/>
    <lineage>
        <taxon>Bacteria</taxon>
        <taxon>Bacillati</taxon>
        <taxon>Bacillota</taxon>
        <taxon>Negativicutes</taxon>
        <taxon>Selenomonadales</taxon>
        <taxon>Selenomonadaceae</taxon>
        <taxon>Selenomonas</taxon>
    </lineage>
</organism>
<dbReference type="InterPro" id="IPR009057">
    <property type="entry name" value="Homeodomain-like_sf"/>
</dbReference>
<keyword evidence="1" id="KW-0547">Nucleotide-binding</keyword>
<protein>
    <submittedName>
        <fullName evidence="7">Sigma 54-interacting transcriptional regulator</fullName>
    </submittedName>
</protein>
<evidence type="ECO:0000256" key="4">
    <source>
        <dbReference type="ARBA" id="ARBA00023125"/>
    </source>
</evidence>
<dbReference type="Gene3D" id="1.10.10.60">
    <property type="entry name" value="Homeodomain-like"/>
    <property type="match status" value="1"/>
</dbReference>
<dbReference type="Gene3D" id="3.40.50.2300">
    <property type="match status" value="1"/>
</dbReference>
<dbReference type="PROSITE" id="PS00676">
    <property type="entry name" value="SIGMA54_INTERACT_2"/>
    <property type="match status" value="1"/>
</dbReference>
<sequence length="612" mass="69004">MSLILFAAPAADIAQKAERIIRRRQLDMPVITADDKSVRDAVLAYPDPFVVISRGGVAEEIKQIPGRTVVEVTTSFNDILAAVASLDAHGMRRIAVVMRGNILFETPQNFSLSGLDILVRPCDTYEEIEATVRSLAQTKKVDGIAGCRYAVRVAEEVRIPNAYVDTSEKSIEKAIDDALKILDAKRKESLQLERLEAVIENIDEGVVVLDEQDRPAFFNDEANDLFRGSLHTDFAEVMGTELKEYAGERLVTIQGRKALFRMVPVGMRNRRENTVLIFHEAEAISKQEQKVRSSLYQKGFYARIRFPDIRTESERMKEIIARAEKFARTNANVLILGETGTGKEGMAQSIHNASHRAKKPFVSVNCASIPPSLIESELFGYVEGAFTGARRAGKKGLFELADGGTIFLDEIAELPLDIQGRLLRVLQEREIMRVGDDRIIALDIRMICATNKDLRALVAENKFREDLYYRVNVLKVQLPPLRERREDILPLLRHYFSRYAPQEDFDQFIQKHLQERLLAYDWPGNIRELRNIAEVFASLGDAAPDAAQLDELLGAHRASAARDTIEIPLGLSLKEVELALIERMLETHTPDETCAALGISRVTLWRRLRREI</sequence>
<gene>
    <name evidence="7" type="ORF">H1B31_02710</name>
</gene>
<feature type="domain" description="Sigma-54 factor interaction" evidence="6">
    <location>
        <begin position="309"/>
        <end position="538"/>
    </location>
</feature>
<evidence type="ECO:0000259" key="6">
    <source>
        <dbReference type="PROSITE" id="PS50045"/>
    </source>
</evidence>
<dbReference type="Proteomes" id="UP000515480">
    <property type="component" value="Chromosome"/>
</dbReference>
<evidence type="ECO:0000256" key="5">
    <source>
        <dbReference type="ARBA" id="ARBA00023163"/>
    </source>
</evidence>
<dbReference type="RefSeq" id="WP_185980807.1">
    <property type="nucleotide sequence ID" value="NZ_CP060204.1"/>
</dbReference>
<evidence type="ECO:0000313" key="7">
    <source>
        <dbReference type="EMBL" id="QNH54883.1"/>
    </source>
</evidence>
<dbReference type="AlphaFoldDB" id="A0A7G7VL90"/>
<dbReference type="Gene3D" id="3.40.50.10660">
    <property type="entry name" value="PrpR receptor domain-like"/>
    <property type="match status" value="1"/>
</dbReference>
<dbReference type="Pfam" id="PF25601">
    <property type="entry name" value="AAA_lid_14"/>
    <property type="match status" value="1"/>
</dbReference>
<dbReference type="CDD" id="cd00009">
    <property type="entry name" value="AAA"/>
    <property type="match status" value="1"/>
</dbReference>
<dbReference type="Gene3D" id="3.40.50.300">
    <property type="entry name" value="P-loop containing nucleotide triphosphate hydrolases"/>
    <property type="match status" value="1"/>
</dbReference>
<evidence type="ECO:0000256" key="2">
    <source>
        <dbReference type="ARBA" id="ARBA00022840"/>
    </source>
</evidence>
<dbReference type="PROSITE" id="PS50045">
    <property type="entry name" value="SIGMA54_INTERACT_4"/>
    <property type="match status" value="1"/>
</dbReference>
<evidence type="ECO:0000256" key="1">
    <source>
        <dbReference type="ARBA" id="ARBA00022741"/>
    </source>
</evidence>
<name>A0A7G7VL90_9FIRM</name>
<dbReference type="GO" id="GO:0005524">
    <property type="term" value="F:ATP binding"/>
    <property type="evidence" value="ECO:0007669"/>
    <property type="project" value="UniProtKB-KW"/>
</dbReference>
<dbReference type="GO" id="GO:0000156">
    <property type="term" value="F:phosphorelay response regulator activity"/>
    <property type="evidence" value="ECO:0007669"/>
    <property type="project" value="InterPro"/>
</dbReference>
<dbReference type="Gene3D" id="1.10.8.60">
    <property type="match status" value="1"/>
</dbReference>
<dbReference type="PANTHER" id="PTHR32071">
    <property type="entry name" value="TRANSCRIPTIONAL REGULATORY PROTEIN"/>
    <property type="match status" value="1"/>
</dbReference>
<keyword evidence="3" id="KW-0805">Transcription regulation</keyword>
<keyword evidence="4" id="KW-0238">DNA-binding</keyword>
<dbReference type="InterPro" id="IPR058031">
    <property type="entry name" value="AAA_lid_NorR"/>
</dbReference>
<dbReference type="SUPFAM" id="SSF52540">
    <property type="entry name" value="P-loop containing nucleoside triphosphate hydrolases"/>
    <property type="match status" value="1"/>
</dbReference>
<dbReference type="Pfam" id="PF02954">
    <property type="entry name" value="HTH_8"/>
    <property type="match status" value="1"/>
</dbReference>
<dbReference type="GO" id="GO:0043565">
    <property type="term" value="F:sequence-specific DNA binding"/>
    <property type="evidence" value="ECO:0007669"/>
    <property type="project" value="InterPro"/>
</dbReference>
<dbReference type="InterPro" id="IPR003593">
    <property type="entry name" value="AAA+_ATPase"/>
</dbReference>
<keyword evidence="2" id="KW-0067">ATP-binding</keyword>
<dbReference type="Gene3D" id="3.30.450.20">
    <property type="entry name" value="PAS domain"/>
    <property type="match status" value="1"/>
</dbReference>
<dbReference type="InterPro" id="IPR002078">
    <property type="entry name" value="Sigma_54_int"/>
</dbReference>
<dbReference type="InterPro" id="IPR025944">
    <property type="entry name" value="Sigma_54_int_dom_CS"/>
</dbReference>
<dbReference type="SMART" id="SM00382">
    <property type="entry name" value="AAA"/>
    <property type="match status" value="1"/>
</dbReference>
<dbReference type="SUPFAM" id="SSF46689">
    <property type="entry name" value="Homeodomain-like"/>
    <property type="match status" value="1"/>
</dbReference>
<dbReference type="PANTHER" id="PTHR32071:SF57">
    <property type="entry name" value="C4-DICARBOXYLATE TRANSPORT TRANSCRIPTIONAL REGULATORY PROTEIN DCTD"/>
    <property type="match status" value="1"/>
</dbReference>
<reference evidence="7 8" key="1">
    <citation type="submission" date="2020-07" db="EMBL/GenBank/DDBJ databases">
        <title>Complete genome and description of Selenomonas timonensis sp. nov., a new bacterium isolated from a gingivitis subject.</title>
        <authorList>
            <person name="Antezack A."/>
        </authorList>
    </citation>
    <scope>NUCLEOTIDE SEQUENCE [LARGE SCALE GENOMIC DNA]</scope>
    <source>
        <strain evidence="7 8">Marseille-Q3039</strain>
    </source>
</reference>
<evidence type="ECO:0000313" key="8">
    <source>
        <dbReference type="Proteomes" id="UP000515480"/>
    </source>
</evidence>
<proteinExistence type="predicted"/>
<dbReference type="Pfam" id="PF06506">
    <property type="entry name" value="PrpR_N"/>
    <property type="match status" value="1"/>
</dbReference>
<keyword evidence="5" id="KW-0804">Transcription</keyword>
<dbReference type="EMBL" id="CP060204">
    <property type="protein sequence ID" value="QNH54883.1"/>
    <property type="molecule type" value="Genomic_DNA"/>
</dbReference>
<dbReference type="KEGG" id="stim:H1B31_02710"/>
<dbReference type="InterPro" id="IPR027417">
    <property type="entry name" value="P-loop_NTPase"/>
</dbReference>
<dbReference type="SUPFAM" id="SSF159800">
    <property type="entry name" value="PrpR receptor domain-like"/>
    <property type="match status" value="1"/>
</dbReference>
<dbReference type="PROSITE" id="PS00688">
    <property type="entry name" value="SIGMA54_INTERACT_3"/>
    <property type="match status" value="1"/>
</dbReference>
<dbReference type="Pfam" id="PF00158">
    <property type="entry name" value="Sigma54_activat"/>
    <property type="match status" value="1"/>
</dbReference>
<dbReference type="InterPro" id="IPR010524">
    <property type="entry name" value="Sig_transdc_resp-reg_PrpR_N"/>
</dbReference>
<accession>A0A7G7VL90</accession>
<dbReference type="GO" id="GO:0006355">
    <property type="term" value="P:regulation of DNA-templated transcription"/>
    <property type="evidence" value="ECO:0007669"/>
    <property type="project" value="InterPro"/>
</dbReference>
<dbReference type="InterPro" id="IPR025662">
    <property type="entry name" value="Sigma_54_int_dom_ATP-bd_1"/>
</dbReference>
<dbReference type="PROSITE" id="PS00675">
    <property type="entry name" value="SIGMA54_INTERACT_1"/>
    <property type="match status" value="1"/>
</dbReference>
<evidence type="ECO:0000256" key="3">
    <source>
        <dbReference type="ARBA" id="ARBA00023015"/>
    </source>
</evidence>
<dbReference type="FunFam" id="3.40.50.300:FF:000006">
    <property type="entry name" value="DNA-binding transcriptional regulator NtrC"/>
    <property type="match status" value="1"/>
</dbReference>
<keyword evidence="8" id="KW-1185">Reference proteome</keyword>
<dbReference type="InterPro" id="IPR002197">
    <property type="entry name" value="HTH_Fis"/>
</dbReference>
<dbReference type="InterPro" id="IPR025943">
    <property type="entry name" value="Sigma_54_int_dom_ATP-bd_2"/>
</dbReference>